<protein>
    <submittedName>
        <fullName evidence="6">Activator of s-phase kinase-related</fullName>
    </submittedName>
</protein>
<accession>A0ABQ8X3Q3</accession>
<evidence type="ECO:0000256" key="3">
    <source>
        <dbReference type="ARBA" id="ARBA00022833"/>
    </source>
</evidence>
<dbReference type="EMBL" id="JAOAOG010000337">
    <property type="protein sequence ID" value="KAJ6227154.1"/>
    <property type="molecule type" value="Genomic_DNA"/>
</dbReference>
<feature type="domain" description="DBF4-type" evidence="5">
    <location>
        <begin position="358"/>
        <end position="407"/>
    </location>
</feature>
<keyword evidence="7" id="KW-1185">Reference proteome</keyword>
<keyword evidence="1" id="KW-0479">Metal-binding</keyword>
<comment type="caution">
    <text evidence="6">The sequence shown here is derived from an EMBL/GenBank/DDBJ whole genome shotgun (WGS) entry which is preliminary data.</text>
</comment>
<keyword evidence="6" id="KW-0418">Kinase</keyword>
<keyword evidence="6" id="KW-0808">Transferase</keyword>
<evidence type="ECO:0000313" key="6">
    <source>
        <dbReference type="EMBL" id="KAJ6227154.1"/>
    </source>
</evidence>
<name>A0ABQ8X3Q3_9EUKA</name>
<evidence type="ECO:0000256" key="4">
    <source>
        <dbReference type="PROSITE-ProRule" id="PRU00600"/>
    </source>
</evidence>
<sequence length="588" mass="69143">MIKSLSPSILQGKIFYLEVQDQQILQDTIQKLTYFGGQISTFLNSNVNCLVTDKIDHCTQPLQKPFSVQNTFSFSQFLQPTYQTPNVTTKLFNNTQQLLRSQQMLQLLNFNSSVSIANQLGINIQPVHDFRIWLNKNILEMQSPNNNGVKGAIQKNTFPTFSNKTNKSLFYLKDQTNKEQQSNLSIRVFKKQTNSSKFPNIQNKIVDDGSARRKVNLLLQANIFLQNEEEKMKNQQIQTESIRGDFKEKENVNTTAHIKIQTHTSIRPNFNRTKIGIEKEKATFTKLKKVKNDSDICPYIKLESTNSVFCPVSKEFKQCAIPDTLSFLYKRSRPRNRKFSFEYLRSKQKQKIKQIPPKVIANGYCEICKKRYQKIEKHILNKRHRKFARNNEKYFEIDLLIDHIQNNFTNQPKLSLEKTANNKINNSSSLEKSEAIFSNLSIPNKKRIINKKQIKNKKRIKNKKKIKITIKSKNKVYQDINILCNQSRKRKNDYLRKNTNENFIKKKKNHKKIKQKLQPICPQLENDNNDDDKFLKIDHNLEIENKKFNQDQQTTNHSQINKHYLKNVMINNPKLKRKRLVGNFTYCK</sequence>
<keyword evidence="3" id="KW-0862">Zinc</keyword>
<keyword evidence="2 4" id="KW-0863">Zinc-finger</keyword>
<proteinExistence type="predicted"/>
<evidence type="ECO:0000256" key="2">
    <source>
        <dbReference type="ARBA" id="ARBA00022771"/>
    </source>
</evidence>
<dbReference type="PROSITE" id="PS51265">
    <property type="entry name" value="ZF_DBF4"/>
    <property type="match status" value="1"/>
</dbReference>
<organism evidence="6 7">
    <name type="scientific">Anaeramoeba flamelloides</name>
    <dbReference type="NCBI Taxonomy" id="1746091"/>
    <lineage>
        <taxon>Eukaryota</taxon>
        <taxon>Metamonada</taxon>
        <taxon>Anaeramoebidae</taxon>
        <taxon>Anaeramoeba</taxon>
    </lineage>
</organism>
<dbReference type="InterPro" id="IPR006572">
    <property type="entry name" value="Znf_DBF"/>
</dbReference>
<evidence type="ECO:0000313" key="7">
    <source>
        <dbReference type="Proteomes" id="UP001150062"/>
    </source>
</evidence>
<gene>
    <name evidence="6" type="ORF">M0813_10059</name>
</gene>
<reference evidence="6" key="1">
    <citation type="submission" date="2022-08" db="EMBL/GenBank/DDBJ databases">
        <title>Novel sulfate-reducing endosymbionts in the free-living metamonad Anaeramoeba.</title>
        <authorList>
            <person name="Jerlstrom-Hultqvist J."/>
            <person name="Cepicka I."/>
            <person name="Gallot-Lavallee L."/>
            <person name="Salas-Leiva D."/>
            <person name="Curtis B.A."/>
            <person name="Zahonova K."/>
            <person name="Pipaliya S."/>
            <person name="Dacks J."/>
            <person name="Roger A.J."/>
        </authorList>
    </citation>
    <scope>NUCLEOTIDE SEQUENCE</scope>
    <source>
        <strain evidence="6">Schooner1</strain>
    </source>
</reference>
<dbReference type="Pfam" id="PF07535">
    <property type="entry name" value="zf-DBF"/>
    <property type="match status" value="1"/>
</dbReference>
<dbReference type="GO" id="GO:0016301">
    <property type="term" value="F:kinase activity"/>
    <property type="evidence" value="ECO:0007669"/>
    <property type="project" value="UniProtKB-KW"/>
</dbReference>
<dbReference type="InterPro" id="IPR038545">
    <property type="entry name" value="Znf_DBF_sf"/>
</dbReference>
<dbReference type="SMART" id="SM00586">
    <property type="entry name" value="ZnF_DBF"/>
    <property type="match status" value="1"/>
</dbReference>
<dbReference type="Proteomes" id="UP001150062">
    <property type="component" value="Unassembled WGS sequence"/>
</dbReference>
<evidence type="ECO:0000259" key="5">
    <source>
        <dbReference type="PROSITE" id="PS51265"/>
    </source>
</evidence>
<dbReference type="Gene3D" id="6.10.250.3410">
    <property type="entry name" value="DBF zinc finger"/>
    <property type="match status" value="1"/>
</dbReference>
<evidence type="ECO:0000256" key="1">
    <source>
        <dbReference type="ARBA" id="ARBA00022723"/>
    </source>
</evidence>